<reference evidence="1" key="2">
    <citation type="journal article" date="2015" name="Fish Shellfish Immunol.">
        <title>Early steps in the European eel (Anguilla anguilla)-Vibrio vulnificus interaction in the gills: Role of the RtxA13 toxin.</title>
        <authorList>
            <person name="Callol A."/>
            <person name="Pajuelo D."/>
            <person name="Ebbesson L."/>
            <person name="Teles M."/>
            <person name="MacKenzie S."/>
            <person name="Amaro C."/>
        </authorList>
    </citation>
    <scope>NUCLEOTIDE SEQUENCE</scope>
</reference>
<reference evidence="1" key="1">
    <citation type="submission" date="2014-11" db="EMBL/GenBank/DDBJ databases">
        <authorList>
            <person name="Amaro Gonzalez C."/>
        </authorList>
    </citation>
    <scope>NUCLEOTIDE SEQUENCE</scope>
</reference>
<name>A0A0E9SJU8_ANGAN</name>
<proteinExistence type="predicted"/>
<dbReference type="AlphaFoldDB" id="A0A0E9SJU8"/>
<accession>A0A0E9SJU8</accession>
<evidence type="ECO:0000313" key="1">
    <source>
        <dbReference type="EMBL" id="JAH41507.1"/>
    </source>
</evidence>
<organism evidence="1">
    <name type="scientific">Anguilla anguilla</name>
    <name type="common">European freshwater eel</name>
    <name type="synonym">Muraena anguilla</name>
    <dbReference type="NCBI Taxonomy" id="7936"/>
    <lineage>
        <taxon>Eukaryota</taxon>
        <taxon>Metazoa</taxon>
        <taxon>Chordata</taxon>
        <taxon>Craniata</taxon>
        <taxon>Vertebrata</taxon>
        <taxon>Euteleostomi</taxon>
        <taxon>Actinopterygii</taxon>
        <taxon>Neopterygii</taxon>
        <taxon>Teleostei</taxon>
        <taxon>Anguilliformes</taxon>
        <taxon>Anguillidae</taxon>
        <taxon>Anguilla</taxon>
    </lineage>
</organism>
<protein>
    <submittedName>
        <fullName evidence="1">Uncharacterized protein</fullName>
    </submittedName>
</protein>
<dbReference type="EMBL" id="GBXM01067070">
    <property type="protein sequence ID" value="JAH41507.1"/>
    <property type="molecule type" value="Transcribed_RNA"/>
</dbReference>
<sequence>MDRQITTDRDLHLQGYYNNYAFAIFLNWLYTE</sequence>